<dbReference type="InParanoid" id="G8YLP3"/>
<evidence type="ECO:0000313" key="2">
    <source>
        <dbReference type="EMBL" id="CCE88977.1"/>
    </source>
</evidence>
<feature type="signal peptide" evidence="1">
    <location>
        <begin position="1"/>
        <end position="21"/>
    </location>
</feature>
<proteinExistence type="predicted"/>
<dbReference type="Proteomes" id="UP000005222">
    <property type="component" value="Chromosome F"/>
</dbReference>
<evidence type="ECO:0000313" key="3">
    <source>
        <dbReference type="Proteomes" id="UP000005222"/>
    </source>
</evidence>
<sequence length="136" mass="15472">MRITRFFKIWAGLLLGHTAYRDDDMRQWQHVGASNGSLSNAAAETGSGDGWLFSVLSPYHTNVAARAQGHFFLLQWPQCRTSRQYRKHRAHRTVFRCWLQRSTSGCCSVDRLSDIMVSGSIRSAVKKKKRALGRNS</sequence>
<dbReference type="EMBL" id="FO082054">
    <property type="protein sequence ID" value="CCE88977.1"/>
    <property type="molecule type" value="Genomic_DNA"/>
</dbReference>
<reference evidence="2 3" key="1">
    <citation type="journal article" date="2012" name="G3 (Bethesda)">
        <title>Pichia sorbitophila, an interspecies yeast hybrid reveals early steps of genome resolution following polyploidization.</title>
        <authorList>
            <person name="Leh Louis V."/>
            <person name="Despons L."/>
            <person name="Friedrich A."/>
            <person name="Martin T."/>
            <person name="Durrens P."/>
            <person name="Casaregola S."/>
            <person name="Neuveglise C."/>
            <person name="Fairhead C."/>
            <person name="Marck C."/>
            <person name="Cruz J.A."/>
            <person name="Straub M.L."/>
            <person name="Kugler V."/>
            <person name="Sacerdot C."/>
            <person name="Uzunov Z."/>
            <person name="Thierry A."/>
            <person name="Weiss S."/>
            <person name="Bleykasten C."/>
            <person name="De Montigny J."/>
            <person name="Jacques N."/>
            <person name="Jung P."/>
            <person name="Lemaire M."/>
            <person name="Mallet S."/>
            <person name="Morel G."/>
            <person name="Richard G.F."/>
            <person name="Sarkar A."/>
            <person name="Savel G."/>
            <person name="Schacherer J."/>
            <person name="Seret M.L."/>
            <person name="Talla E."/>
            <person name="Samson G."/>
            <person name="Jubin C."/>
            <person name="Poulain J."/>
            <person name="Vacherie B."/>
            <person name="Barbe V."/>
            <person name="Pelletier E."/>
            <person name="Sherman D.J."/>
            <person name="Westhof E."/>
            <person name="Weissenbach J."/>
            <person name="Baret P.V."/>
            <person name="Wincker P."/>
            <person name="Gaillardin C."/>
            <person name="Dujon B."/>
            <person name="Souciet J.L."/>
        </authorList>
    </citation>
    <scope>NUCLEOTIDE SEQUENCE [LARGE SCALE GENOMIC DNA]</scope>
    <source>
        <strain evidence="3">ATCC MYA-4447 / BCRC 22081 / CBS 7064 / NBRC 10061 / NRRL Y-12695</strain>
    </source>
</reference>
<keyword evidence="1" id="KW-0732">Signal</keyword>
<dbReference type="AlphaFoldDB" id="G8YLP3"/>
<organism evidence="2 3">
    <name type="scientific">Pichia sorbitophila (strain ATCC MYA-4447 / BCRC 22081 / CBS 7064 / NBRC 10061 / NRRL Y-12695)</name>
    <name type="common">Hybrid yeast</name>
    <dbReference type="NCBI Taxonomy" id="559304"/>
    <lineage>
        <taxon>Eukaryota</taxon>
        <taxon>Fungi</taxon>
        <taxon>Dikarya</taxon>
        <taxon>Ascomycota</taxon>
        <taxon>Saccharomycotina</taxon>
        <taxon>Pichiomycetes</taxon>
        <taxon>Debaryomycetaceae</taxon>
        <taxon>Millerozyma</taxon>
    </lineage>
</organism>
<protein>
    <submittedName>
        <fullName evidence="2">Piso0_001772 protein</fullName>
    </submittedName>
</protein>
<name>G8YLP3_PICSO</name>
<feature type="chain" id="PRO_5003519184" evidence="1">
    <location>
        <begin position="22"/>
        <end position="136"/>
    </location>
</feature>
<dbReference type="HOGENOM" id="CLU_1876186_0_0_1"/>
<evidence type="ECO:0000256" key="1">
    <source>
        <dbReference type="SAM" id="SignalP"/>
    </source>
</evidence>
<keyword evidence="3" id="KW-1185">Reference proteome</keyword>
<accession>G8YLP3</accession>
<gene>
    <name evidence="2" type="primary">Piso0_001772</name>
    <name evidence="2" type="ORF">GNLVRS01_PISO0F13733g</name>
</gene>